<reference evidence="2" key="1">
    <citation type="journal article" date="2019" name="bioRxiv">
        <title>The Genome of the Zebra Mussel, Dreissena polymorpha: A Resource for Invasive Species Research.</title>
        <authorList>
            <person name="McCartney M.A."/>
            <person name="Auch B."/>
            <person name="Kono T."/>
            <person name="Mallez S."/>
            <person name="Zhang Y."/>
            <person name="Obille A."/>
            <person name="Becker A."/>
            <person name="Abrahante J.E."/>
            <person name="Garbe J."/>
            <person name="Badalamenti J.P."/>
            <person name="Herman A."/>
            <person name="Mangelson H."/>
            <person name="Liachko I."/>
            <person name="Sullivan S."/>
            <person name="Sone E.D."/>
            <person name="Koren S."/>
            <person name="Silverstein K.A.T."/>
            <person name="Beckman K.B."/>
            <person name="Gohl D.M."/>
        </authorList>
    </citation>
    <scope>NUCLEOTIDE SEQUENCE</scope>
    <source>
        <strain evidence="2">Duluth1</strain>
        <tissue evidence="2">Whole animal</tissue>
    </source>
</reference>
<dbReference type="Proteomes" id="UP000828390">
    <property type="component" value="Unassembled WGS sequence"/>
</dbReference>
<comment type="caution">
    <text evidence="2">The sequence shown here is derived from an EMBL/GenBank/DDBJ whole genome shotgun (WGS) entry which is preliminary data.</text>
</comment>
<dbReference type="EMBL" id="JAIWYP010000004">
    <property type="protein sequence ID" value="KAH3833546.1"/>
    <property type="molecule type" value="Genomic_DNA"/>
</dbReference>
<organism evidence="2 3">
    <name type="scientific">Dreissena polymorpha</name>
    <name type="common">Zebra mussel</name>
    <name type="synonym">Mytilus polymorpha</name>
    <dbReference type="NCBI Taxonomy" id="45954"/>
    <lineage>
        <taxon>Eukaryota</taxon>
        <taxon>Metazoa</taxon>
        <taxon>Spiralia</taxon>
        <taxon>Lophotrochozoa</taxon>
        <taxon>Mollusca</taxon>
        <taxon>Bivalvia</taxon>
        <taxon>Autobranchia</taxon>
        <taxon>Heteroconchia</taxon>
        <taxon>Euheterodonta</taxon>
        <taxon>Imparidentia</taxon>
        <taxon>Neoheterodontei</taxon>
        <taxon>Myida</taxon>
        <taxon>Dreissenoidea</taxon>
        <taxon>Dreissenidae</taxon>
        <taxon>Dreissena</taxon>
    </lineage>
</organism>
<sequence>MNLILKYKAVVQFLKLKLFKRNKLFDTNTKDDDDVDDDDEEEDDDDDDEDNDDDVVVDDDDDNKYNEPVTKQFCPNFKQTTK</sequence>
<accession>A0A9D4K5Z2</accession>
<protein>
    <submittedName>
        <fullName evidence="2">Uncharacterized protein</fullName>
    </submittedName>
</protein>
<name>A0A9D4K5Z2_DREPO</name>
<evidence type="ECO:0000256" key="1">
    <source>
        <dbReference type="SAM" id="MobiDB-lite"/>
    </source>
</evidence>
<reference evidence="2" key="2">
    <citation type="submission" date="2020-11" db="EMBL/GenBank/DDBJ databases">
        <authorList>
            <person name="McCartney M.A."/>
            <person name="Auch B."/>
            <person name="Kono T."/>
            <person name="Mallez S."/>
            <person name="Becker A."/>
            <person name="Gohl D.M."/>
            <person name="Silverstein K.A.T."/>
            <person name="Koren S."/>
            <person name="Bechman K.B."/>
            <person name="Herman A."/>
            <person name="Abrahante J.E."/>
            <person name="Garbe J."/>
        </authorList>
    </citation>
    <scope>NUCLEOTIDE SEQUENCE</scope>
    <source>
        <strain evidence="2">Duluth1</strain>
        <tissue evidence="2">Whole animal</tissue>
    </source>
</reference>
<gene>
    <name evidence="2" type="ORF">DPMN_106859</name>
</gene>
<feature type="compositionally biased region" description="Acidic residues" evidence="1">
    <location>
        <begin position="31"/>
        <end position="62"/>
    </location>
</feature>
<evidence type="ECO:0000313" key="2">
    <source>
        <dbReference type="EMBL" id="KAH3833546.1"/>
    </source>
</evidence>
<dbReference type="AlphaFoldDB" id="A0A9D4K5Z2"/>
<proteinExistence type="predicted"/>
<evidence type="ECO:0000313" key="3">
    <source>
        <dbReference type="Proteomes" id="UP000828390"/>
    </source>
</evidence>
<keyword evidence="3" id="KW-1185">Reference proteome</keyword>
<feature type="region of interest" description="Disordered" evidence="1">
    <location>
        <begin position="26"/>
        <end position="82"/>
    </location>
</feature>